<keyword evidence="6 9" id="KW-0460">Magnesium</keyword>
<dbReference type="SFLD" id="SFLDF00002">
    <property type="entry name" value="enolase"/>
    <property type="match status" value="1"/>
</dbReference>
<evidence type="ECO:0000256" key="3">
    <source>
        <dbReference type="ARBA" id="ARBA00012058"/>
    </source>
</evidence>
<evidence type="ECO:0000256" key="7">
    <source>
        <dbReference type="ARBA" id="ARBA00023152"/>
    </source>
</evidence>
<dbReference type="PANTHER" id="PTHR11902">
    <property type="entry name" value="ENOLASE"/>
    <property type="match status" value="1"/>
</dbReference>
<comment type="similarity">
    <text evidence="2 9">Belongs to the enolase family.</text>
</comment>
<comment type="function">
    <text evidence="9">Catalyzes the reversible conversion of 2-phosphoglycerate (2-PG) into phosphoenolpyruvate (PEP). It is essential for the degradation of carbohydrates via glycolysis.</text>
</comment>
<dbReference type="EC" id="4.2.1.11" evidence="3 9"/>
<dbReference type="NCBIfam" id="TIGR01060">
    <property type="entry name" value="eno"/>
    <property type="match status" value="1"/>
</dbReference>
<feature type="binding site" evidence="9">
    <location>
        <position position="164"/>
    </location>
    <ligand>
        <name>(2R)-2-phosphoglycerate</name>
        <dbReference type="ChEBI" id="CHEBI:58289"/>
    </ligand>
</feature>
<dbReference type="Gene3D" id="3.30.390.10">
    <property type="entry name" value="Enolase-like, N-terminal domain"/>
    <property type="match status" value="1"/>
</dbReference>
<dbReference type="SFLD" id="SFLDG00178">
    <property type="entry name" value="enolase"/>
    <property type="match status" value="1"/>
</dbReference>
<evidence type="ECO:0000256" key="1">
    <source>
        <dbReference type="ARBA" id="ARBA00005031"/>
    </source>
</evidence>
<feature type="binding site" evidence="9">
    <location>
        <position position="313"/>
    </location>
    <ligand>
        <name>Mg(2+)</name>
        <dbReference type="ChEBI" id="CHEBI:18420"/>
    </ligand>
</feature>
<dbReference type="SMART" id="SM01193">
    <property type="entry name" value="Enolase_N"/>
    <property type="match status" value="1"/>
</dbReference>
<evidence type="ECO:0000256" key="4">
    <source>
        <dbReference type="ARBA" id="ARBA00017068"/>
    </source>
</evidence>
<feature type="active site" description="Proton donor" evidence="9">
    <location>
        <position position="206"/>
    </location>
</feature>
<feature type="domain" description="Enolase C-terminal TIM barrel" evidence="10">
    <location>
        <begin position="140"/>
        <end position="426"/>
    </location>
</feature>
<comment type="cofactor">
    <cofactor evidence="9">
        <name>Mg(2+)</name>
        <dbReference type="ChEBI" id="CHEBI:18420"/>
    </cofactor>
    <text evidence="9">Binds a second Mg(2+) ion via substrate during catalysis.</text>
</comment>
<dbReference type="PANTHER" id="PTHR11902:SF1">
    <property type="entry name" value="ENOLASE"/>
    <property type="match status" value="1"/>
</dbReference>
<feature type="active site" description="Proton acceptor" evidence="9">
    <location>
        <position position="338"/>
    </location>
</feature>
<sequence length="440" mass="46288">MSDARIAKLQGRRVWDSRGRPTVEVEVRLADGALGRAIAPAGASTGQGEALDRRDGGSRFGGLDVRGAVGSVNDEIAPALTGHDAADQESVDRLLVDLDGTTDRGRLGGNAIVATSMAVLHAAAASAGVPLWRHLAGERPVRIPLPEIQIFGGGAHADRRVDVQDFMVMCPAAASFAEALDWTAEIYRAAGSLMRAAGKAQGVADEGGFWPAFDSNEEALEMLTRAIGTAGFTPSTEVGISLDVAASQFGSGGRYTLALDDRTLDTAALIDMLGGWIEQYPILSVEDPVGEDDHDGMVEFTRRYGRRCQVIGDDYLVTNAKRVEAAASDGAANAVLVKPNQAGTITEAFQALRAGKEAGFGTIVSARSGETEDITIAHLSVGWDAGQLKVGSFTRSERMAKWNEVLRIEESLGDSAEFSGWSAFTFADSDASGASRDSEA</sequence>
<feature type="binding site" evidence="9">
    <location>
        <position position="338"/>
    </location>
    <ligand>
        <name>(2R)-2-phosphoglycerate</name>
        <dbReference type="ChEBI" id="CHEBI:58289"/>
    </ligand>
</feature>
<evidence type="ECO:0000256" key="6">
    <source>
        <dbReference type="ARBA" id="ARBA00022842"/>
    </source>
</evidence>
<dbReference type="EMBL" id="CP080647">
    <property type="protein sequence ID" value="QYX81732.1"/>
    <property type="molecule type" value="Genomic_DNA"/>
</dbReference>
<keyword evidence="8 9" id="KW-0456">Lyase</keyword>
<dbReference type="CDD" id="cd03313">
    <property type="entry name" value="enolase"/>
    <property type="match status" value="1"/>
</dbReference>
<dbReference type="InterPro" id="IPR000941">
    <property type="entry name" value="Enolase"/>
</dbReference>
<evidence type="ECO:0000256" key="5">
    <source>
        <dbReference type="ARBA" id="ARBA00022525"/>
    </source>
</evidence>
<dbReference type="Proteomes" id="UP000827138">
    <property type="component" value="Chromosome"/>
</dbReference>
<dbReference type="InterPro" id="IPR020810">
    <property type="entry name" value="Enolase_C"/>
</dbReference>
<keyword evidence="9" id="KW-0963">Cytoplasm</keyword>
<comment type="pathway">
    <text evidence="1 9">Carbohydrate degradation; glycolysis; pyruvate from D-glyceraldehyde 3-phosphate: step 4/5.</text>
</comment>
<dbReference type="RefSeq" id="WP_220650300.1">
    <property type="nucleotide sequence ID" value="NZ_CP080647.1"/>
</dbReference>
<feature type="domain" description="Enolase N-terminal" evidence="11">
    <location>
        <begin position="6"/>
        <end position="135"/>
    </location>
</feature>
<evidence type="ECO:0000259" key="11">
    <source>
        <dbReference type="SMART" id="SM01193"/>
    </source>
</evidence>
<organism evidence="12 13">
    <name type="scientific">Streptomyces akebiae</name>
    <dbReference type="NCBI Taxonomy" id="2865673"/>
    <lineage>
        <taxon>Bacteria</taxon>
        <taxon>Bacillati</taxon>
        <taxon>Actinomycetota</taxon>
        <taxon>Actinomycetes</taxon>
        <taxon>Kitasatosporales</taxon>
        <taxon>Streptomycetaceae</taxon>
        <taxon>Streptomyces</taxon>
    </lineage>
</organism>
<evidence type="ECO:0000256" key="9">
    <source>
        <dbReference type="HAMAP-Rule" id="MF_00318"/>
    </source>
</evidence>
<keyword evidence="13" id="KW-1185">Reference proteome</keyword>
<gene>
    <name evidence="9 12" type="primary">eno</name>
    <name evidence="12" type="ORF">K1J60_38845</name>
</gene>
<feature type="binding site" evidence="9">
    <location>
        <position position="389"/>
    </location>
    <ligand>
        <name>(2R)-2-phosphoglycerate</name>
        <dbReference type="ChEBI" id="CHEBI:58289"/>
    </ligand>
</feature>
<keyword evidence="9" id="KW-0479">Metal-binding</keyword>
<dbReference type="SFLD" id="SFLDS00001">
    <property type="entry name" value="Enolase"/>
    <property type="match status" value="1"/>
</dbReference>
<dbReference type="Pfam" id="PF00113">
    <property type="entry name" value="Enolase_C"/>
    <property type="match status" value="1"/>
</dbReference>
<dbReference type="PIRSF" id="PIRSF001400">
    <property type="entry name" value="Enolase"/>
    <property type="match status" value="1"/>
</dbReference>
<dbReference type="PRINTS" id="PR00148">
    <property type="entry name" value="ENOLASE"/>
</dbReference>
<feature type="binding site" evidence="9">
    <location>
        <position position="243"/>
    </location>
    <ligand>
        <name>Mg(2+)</name>
        <dbReference type="ChEBI" id="CHEBI:18420"/>
    </ligand>
</feature>
<feature type="binding site" evidence="9">
    <location>
        <position position="368"/>
    </location>
    <ligand>
        <name>(2R)-2-phosphoglycerate</name>
        <dbReference type="ChEBI" id="CHEBI:58289"/>
    </ligand>
</feature>
<name>A0ABX8Y1L5_9ACTN</name>
<accession>A0ABX8Y1L5</accession>
<dbReference type="SUPFAM" id="SSF54826">
    <property type="entry name" value="Enolase N-terminal domain-like"/>
    <property type="match status" value="1"/>
</dbReference>
<dbReference type="SUPFAM" id="SSF51604">
    <property type="entry name" value="Enolase C-terminal domain-like"/>
    <property type="match status" value="1"/>
</dbReference>
<evidence type="ECO:0000313" key="12">
    <source>
        <dbReference type="EMBL" id="QYX81732.1"/>
    </source>
</evidence>
<evidence type="ECO:0000313" key="13">
    <source>
        <dbReference type="Proteomes" id="UP000827138"/>
    </source>
</evidence>
<keyword evidence="7 9" id="KW-0324">Glycolysis</keyword>
<dbReference type="InterPro" id="IPR029017">
    <property type="entry name" value="Enolase-like_N"/>
</dbReference>
<proteinExistence type="inferred from homology"/>
<feature type="binding site" evidence="9">
    <location>
        <position position="367"/>
    </location>
    <ligand>
        <name>(2R)-2-phosphoglycerate</name>
        <dbReference type="ChEBI" id="CHEBI:58289"/>
    </ligand>
</feature>
<feature type="binding site" evidence="9">
    <location>
        <position position="286"/>
    </location>
    <ligand>
        <name>Mg(2+)</name>
        <dbReference type="ChEBI" id="CHEBI:18420"/>
    </ligand>
</feature>
<evidence type="ECO:0000259" key="10">
    <source>
        <dbReference type="SMART" id="SM01192"/>
    </source>
</evidence>
<dbReference type="SMART" id="SM01192">
    <property type="entry name" value="Enolase_C"/>
    <property type="match status" value="1"/>
</dbReference>
<keyword evidence="5 9" id="KW-0964">Secreted</keyword>
<evidence type="ECO:0000256" key="2">
    <source>
        <dbReference type="ARBA" id="ARBA00009604"/>
    </source>
</evidence>
<dbReference type="Pfam" id="PF03952">
    <property type="entry name" value="Enolase_N"/>
    <property type="match status" value="1"/>
</dbReference>
<comment type="subcellular location">
    <subcellularLocation>
        <location evidence="9">Cytoplasm</location>
    </subcellularLocation>
    <subcellularLocation>
        <location evidence="9">Secreted</location>
    </subcellularLocation>
    <subcellularLocation>
        <location evidence="9">Cell surface</location>
    </subcellularLocation>
    <text evidence="9">Fractions of enolase are present in both the cytoplasm and on the cell surface.</text>
</comment>
<reference evidence="12 13" key="1">
    <citation type="submission" date="2021-08" db="EMBL/GenBank/DDBJ databases">
        <authorList>
            <person name="Ping M."/>
        </authorList>
    </citation>
    <scope>NUCLEOTIDE SEQUENCE [LARGE SCALE GENOMIC DNA]</scope>
    <source>
        <strain evidence="12 13">MG28</strain>
    </source>
</reference>
<dbReference type="HAMAP" id="MF_00318">
    <property type="entry name" value="Enolase"/>
    <property type="match status" value="1"/>
</dbReference>
<dbReference type="Gene3D" id="3.20.20.120">
    <property type="entry name" value="Enolase-like C-terminal domain"/>
    <property type="match status" value="1"/>
</dbReference>
<comment type="catalytic activity">
    <reaction evidence="9">
        <text>(2R)-2-phosphoglycerate = phosphoenolpyruvate + H2O</text>
        <dbReference type="Rhea" id="RHEA:10164"/>
        <dbReference type="ChEBI" id="CHEBI:15377"/>
        <dbReference type="ChEBI" id="CHEBI:58289"/>
        <dbReference type="ChEBI" id="CHEBI:58702"/>
        <dbReference type="EC" id="4.2.1.11"/>
    </reaction>
</comment>
<evidence type="ECO:0000256" key="8">
    <source>
        <dbReference type="ARBA" id="ARBA00023239"/>
    </source>
</evidence>
<dbReference type="InterPro" id="IPR036849">
    <property type="entry name" value="Enolase-like_C_sf"/>
</dbReference>
<dbReference type="InterPro" id="IPR020811">
    <property type="entry name" value="Enolase_N"/>
</dbReference>
<dbReference type="GO" id="GO:0004634">
    <property type="term" value="F:phosphopyruvate hydratase activity"/>
    <property type="evidence" value="ECO:0007669"/>
    <property type="project" value="UniProtKB-EC"/>
</dbReference>
<protein>
    <recommendedName>
        <fullName evidence="4 9">Enolase</fullName>
        <ecNumber evidence="3 9">4.2.1.11</ecNumber>
    </recommendedName>
    <alternativeName>
        <fullName evidence="9">2-phospho-D-glycerate hydro-lyase</fullName>
    </alternativeName>
    <alternativeName>
        <fullName evidence="9">2-phosphoglycerate dehydratase</fullName>
    </alternativeName>
</protein>